<accession>A0AA38KV41</accession>
<comment type="caution">
    <text evidence="2">The sequence shown here is derived from an EMBL/GenBank/DDBJ whole genome shotgun (WGS) entry which is preliminary data.</text>
</comment>
<name>A0AA38KV41_TAXCH</name>
<feature type="non-terminal residue" evidence="2">
    <location>
        <position position="235"/>
    </location>
</feature>
<sequence length="235" mass="27977">MKGVETTPPAREHNMQEKEEKPPTPIVEEEPEETKTTSAPKKKGKEKVVEEVTPNKEQKRIMKSLRRSHRIRRKRTTQIETIEISEETPPKNKKEEVFITKEGFQIVREMDISEEEEKQEKILPEIPQQAQLSEFSIHNFVVPSNVKWNPNMYLGDIILDAFTYYLKNEKRRKEEVDEYLEMEKNSTLMIRGESGYPEDIVEEWSKFVLEDILATWVRQRRIAIKIRYLIFLDKE</sequence>
<keyword evidence="3" id="KW-1185">Reference proteome</keyword>
<protein>
    <submittedName>
        <fullName evidence="2">Uncharacterized protein</fullName>
    </submittedName>
</protein>
<dbReference type="AlphaFoldDB" id="A0AA38KV41"/>
<dbReference type="Proteomes" id="UP000824469">
    <property type="component" value="Unassembled WGS sequence"/>
</dbReference>
<gene>
    <name evidence="2" type="ORF">KI387_038024</name>
</gene>
<feature type="compositionally biased region" description="Basic and acidic residues" evidence="1">
    <location>
        <begin position="10"/>
        <end position="22"/>
    </location>
</feature>
<feature type="compositionally biased region" description="Basic and acidic residues" evidence="1">
    <location>
        <begin position="46"/>
        <end position="60"/>
    </location>
</feature>
<evidence type="ECO:0000313" key="2">
    <source>
        <dbReference type="EMBL" id="KAH9310113.1"/>
    </source>
</evidence>
<evidence type="ECO:0000256" key="1">
    <source>
        <dbReference type="SAM" id="MobiDB-lite"/>
    </source>
</evidence>
<dbReference type="EMBL" id="JAHRHJ020000007">
    <property type="protein sequence ID" value="KAH9310113.1"/>
    <property type="molecule type" value="Genomic_DNA"/>
</dbReference>
<organism evidence="2 3">
    <name type="scientific">Taxus chinensis</name>
    <name type="common">Chinese yew</name>
    <name type="synonym">Taxus wallichiana var. chinensis</name>
    <dbReference type="NCBI Taxonomy" id="29808"/>
    <lineage>
        <taxon>Eukaryota</taxon>
        <taxon>Viridiplantae</taxon>
        <taxon>Streptophyta</taxon>
        <taxon>Embryophyta</taxon>
        <taxon>Tracheophyta</taxon>
        <taxon>Spermatophyta</taxon>
        <taxon>Pinopsida</taxon>
        <taxon>Pinidae</taxon>
        <taxon>Conifers II</taxon>
        <taxon>Cupressales</taxon>
        <taxon>Taxaceae</taxon>
        <taxon>Taxus</taxon>
    </lineage>
</organism>
<reference evidence="2 3" key="1">
    <citation type="journal article" date="2021" name="Nat. Plants">
        <title>The Taxus genome provides insights into paclitaxel biosynthesis.</title>
        <authorList>
            <person name="Xiong X."/>
            <person name="Gou J."/>
            <person name="Liao Q."/>
            <person name="Li Y."/>
            <person name="Zhou Q."/>
            <person name="Bi G."/>
            <person name="Li C."/>
            <person name="Du R."/>
            <person name="Wang X."/>
            <person name="Sun T."/>
            <person name="Guo L."/>
            <person name="Liang H."/>
            <person name="Lu P."/>
            <person name="Wu Y."/>
            <person name="Zhang Z."/>
            <person name="Ro D.K."/>
            <person name="Shang Y."/>
            <person name="Huang S."/>
            <person name="Yan J."/>
        </authorList>
    </citation>
    <scope>NUCLEOTIDE SEQUENCE [LARGE SCALE GENOMIC DNA]</scope>
    <source>
        <strain evidence="2">Ta-2019</strain>
    </source>
</reference>
<evidence type="ECO:0000313" key="3">
    <source>
        <dbReference type="Proteomes" id="UP000824469"/>
    </source>
</evidence>
<feature type="region of interest" description="Disordered" evidence="1">
    <location>
        <begin position="1"/>
        <end position="67"/>
    </location>
</feature>
<proteinExistence type="predicted"/>